<dbReference type="EMBL" id="CAJPDT010000034">
    <property type="protein sequence ID" value="CAF9923754.1"/>
    <property type="molecule type" value="Genomic_DNA"/>
</dbReference>
<dbReference type="Proteomes" id="UP000664534">
    <property type="component" value="Unassembled WGS sequence"/>
</dbReference>
<feature type="signal peptide" evidence="2">
    <location>
        <begin position="1"/>
        <end position="21"/>
    </location>
</feature>
<feature type="compositionally biased region" description="Polar residues" evidence="1">
    <location>
        <begin position="32"/>
        <end position="50"/>
    </location>
</feature>
<evidence type="ECO:0000313" key="4">
    <source>
        <dbReference type="Proteomes" id="UP000664534"/>
    </source>
</evidence>
<feature type="compositionally biased region" description="Polar residues" evidence="1">
    <location>
        <begin position="157"/>
        <end position="173"/>
    </location>
</feature>
<comment type="caution">
    <text evidence="3">The sequence shown here is derived from an EMBL/GenBank/DDBJ whole genome shotgun (WGS) entry which is preliminary data.</text>
</comment>
<keyword evidence="2" id="KW-0732">Signal</keyword>
<gene>
    <name evidence="3" type="ORF">IMSHALPRED_006009</name>
</gene>
<feature type="region of interest" description="Disordered" evidence="1">
    <location>
        <begin position="31"/>
        <end position="50"/>
    </location>
</feature>
<reference evidence="3" key="1">
    <citation type="submission" date="2021-03" db="EMBL/GenBank/DDBJ databases">
        <authorList>
            <person name="Tagirdzhanova G."/>
        </authorList>
    </citation>
    <scope>NUCLEOTIDE SEQUENCE</scope>
</reference>
<protein>
    <submittedName>
        <fullName evidence="3">Uncharacterized protein</fullName>
    </submittedName>
</protein>
<accession>A0A8H3IRX3</accession>
<dbReference type="AlphaFoldDB" id="A0A8H3IRX3"/>
<evidence type="ECO:0000256" key="2">
    <source>
        <dbReference type="SAM" id="SignalP"/>
    </source>
</evidence>
<evidence type="ECO:0000313" key="3">
    <source>
        <dbReference type="EMBL" id="CAF9923754.1"/>
    </source>
</evidence>
<name>A0A8H3IRX3_9LECA</name>
<organism evidence="3 4">
    <name type="scientific">Imshaugia aleurites</name>
    <dbReference type="NCBI Taxonomy" id="172621"/>
    <lineage>
        <taxon>Eukaryota</taxon>
        <taxon>Fungi</taxon>
        <taxon>Dikarya</taxon>
        <taxon>Ascomycota</taxon>
        <taxon>Pezizomycotina</taxon>
        <taxon>Lecanoromycetes</taxon>
        <taxon>OSLEUM clade</taxon>
        <taxon>Lecanoromycetidae</taxon>
        <taxon>Lecanorales</taxon>
        <taxon>Lecanorineae</taxon>
        <taxon>Parmeliaceae</taxon>
        <taxon>Imshaugia</taxon>
    </lineage>
</organism>
<feature type="chain" id="PRO_5034897898" evidence="2">
    <location>
        <begin position="22"/>
        <end position="312"/>
    </location>
</feature>
<keyword evidence="4" id="KW-1185">Reference proteome</keyword>
<sequence>MHHTLLLGSTLLAILPLLSRARPNVSLDHADTSASGITIPTPMPSSASSSDVPIRNAAVTDSAYFIEHFLTQLVNAKQHALIATHYLAALEEKTLATRDNALAGKLKQAKNSALAQKLALAQAQGLANQTSPAHHSSLNQLLAEASEREAGQRPHQVRQSEPNRQPTCNLSSADKSRVEASRKAFSYDAINKGSKGNVGVLIASTSETFTTLNTNLNTAYNAPFVGDFKINNYPYDTEPHRLLIDASRAVSLALGSLRDLATGNENRSANVRFFNNNTVLDYTAFLAVSDALKQVFFFLVQFGRAYKCPTGY</sequence>
<feature type="region of interest" description="Disordered" evidence="1">
    <location>
        <begin position="146"/>
        <end position="176"/>
    </location>
</feature>
<proteinExistence type="predicted"/>
<evidence type="ECO:0000256" key="1">
    <source>
        <dbReference type="SAM" id="MobiDB-lite"/>
    </source>
</evidence>